<accession>A0A834KLN4</accession>
<reference evidence="2" key="1">
    <citation type="journal article" date="2020" name="G3 (Bethesda)">
        <title>High-Quality Assemblies for Three Invasive Social Wasps from the &lt;i&gt;Vespula&lt;/i&gt; Genus.</title>
        <authorList>
            <person name="Harrop T.W.R."/>
            <person name="Guhlin J."/>
            <person name="McLaughlin G.M."/>
            <person name="Permina E."/>
            <person name="Stockwell P."/>
            <person name="Gilligan J."/>
            <person name="Le Lec M.F."/>
            <person name="Gruber M.A.M."/>
            <person name="Quinn O."/>
            <person name="Lovegrove M."/>
            <person name="Duncan E.J."/>
            <person name="Remnant E.J."/>
            <person name="Van Eeckhoven J."/>
            <person name="Graham B."/>
            <person name="Knapp R.A."/>
            <person name="Langford K.W."/>
            <person name="Kronenberg Z."/>
            <person name="Press M.O."/>
            <person name="Eacker S.M."/>
            <person name="Wilson-Rankin E.E."/>
            <person name="Purcell J."/>
            <person name="Lester P.J."/>
            <person name="Dearden P.K."/>
        </authorList>
    </citation>
    <scope>NUCLEOTIDE SEQUENCE</scope>
    <source>
        <strain evidence="2">Volc-1</strain>
    </source>
</reference>
<evidence type="ECO:0000313" key="2">
    <source>
        <dbReference type="EMBL" id="KAF7409003.1"/>
    </source>
</evidence>
<sequence>MKITAVQRDIFQHHKVPHRMVMGSSGVLSTFCIYQDMLIYAEMRIRLSERVRVRVREERLRRGKKRRGEKKRGEERREEERRGEERRESREPTTVLPVNGRRPG</sequence>
<evidence type="ECO:0000313" key="3">
    <source>
        <dbReference type="Proteomes" id="UP000600918"/>
    </source>
</evidence>
<name>A0A834KLN4_VESPE</name>
<feature type="region of interest" description="Disordered" evidence="1">
    <location>
        <begin position="56"/>
        <end position="104"/>
    </location>
</feature>
<evidence type="ECO:0000256" key="1">
    <source>
        <dbReference type="SAM" id="MobiDB-lite"/>
    </source>
</evidence>
<protein>
    <submittedName>
        <fullName evidence="2">Uncharacterized protein</fullName>
    </submittedName>
</protein>
<dbReference type="AlphaFoldDB" id="A0A834KLN4"/>
<proteinExistence type="predicted"/>
<feature type="compositionally biased region" description="Basic and acidic residues" evidence="1">
    <location>
        <begin position="71"/>
        <end position="91"/>
    </location>
</feature>
<dbReference type="Proteomes" id="UP000600918">
    <property type="component" value="Unassembled WGS sequence"/>
</dbReference>
<comment type="caution">
    <text evidence="2">The sequence shown here is derived from an EMBL/GenBank/DDBJ whole genome shotgun (WGS) entry which is preliminary data.</text>
</comment>
<keyword evidence="3" id="KW-1185">Reference proteome</keyword>
<gene>
    <name evidence="2" type="ORF">H0235_013855</name>
</gene>
<feature type="compositionally biased region" description="Basic residues" evidence="1">
    <location>
        <begin position="61"/>
        <end position="70"/>
    </location>
</feature>
<dbReference type="EMBL" id="JACSDY010000014">
    <property type="protein sequence ID" value="KAF7409003.1"/>
    <property type="molecule type" value="Genomic_DNA"/>
</dbReference>
<organism evidence="2 3">
    <name type="scientific">Vespula pensylvanica</name>
    <name type="common">Western yellow jacket</name>
    <name type="synonym">Wasp</name>
    <dbReference type="NCBI Taxonomy" id="30213"/>
    <lineage>
        <taxon>Eukaryota</taxon>
        <taxon>Metazoa</taxon>
        <taxon>Ecdysozoa</taxon>
        <taxon>Arthropoda</taxon>
        <taxon>Hexapoda</taxon>
        <taxon>Insecta</taxon>
        <taxon>Pterygota</taxon>
        <taxon>Neoptera</taxon>
        <taxon>Endopterygota</taxon>
        <taxon>Hymenoptera</taxon>
        <taxon>Apocrita</taxon>
        <taxon>Aculeata</taxon>
        <taxon>Vespoidea</taxon>
        <taxon>Vespidae</taxon>
        <taxon>Vespinae</taxon>
        <taxon>Vespula</taxon>
    </lineage>
</organism>